<dbReference type="AlphaFoldDB" id="A0A0D2Y2V7"/>
<accession>A0A0D2Y2V7</accession>
<protein>
    <submittedName>
        <fullName evidence="1">Uncharacterized protein</fullName>
    </submittedName>
</protein>
<dbReference type="EnsemblFungi" id="FOXG_10606T0">
    <property type="protein sequence ID" value="FOXG_10606P0"/>
    <property type="gene ID" value="FOXG_10606"/>
</dbReference>
<sequence>MDDYVLVSHLPTDRTVQEELFLENATITVVVSAKLV</sequence>
<dbReference type="Proteomes" id="UP000002489">
    <property type="component" value="Unassembled WGS sequence"/>
</dbReference>
<evidence type="ECO:0000313" key="1">
    <source>
        <dbReference type="EnsemblFungi" id="FOXG_10606P0"/>
    </source>
</evidence>
<organism evidence="1 2">
    <name type="scientific">Fusarium oxysporum (strain Fo5176)</name>
    <name type="common">Fusarium vascular wilt</name>
    <dbReference type="NCBI Taxonomy" id="660025"/>
    <lineage>
        <taxon>Eukaryota</taxon>
        <taxon>Fungi</taxon>
        <taxon>Dikarya</taxon>
        <taxon>Ascomycota</taxon>
        <taxon>Pezizomycotina</taxon>
        <taxon>Sordariomycetes</taxon>
        <taxon>Hypocreomycetidae</taxon>
        <taxon>Hypocreales</taxon>
        <taxon>Nectriaceae</taxon>
        <taxon>Fusarium</taxon>
        <taxon>Fusarium oxysporum species complex</taxon>
    </lineage>
</organism>
<evidence type="ECO:0000313" key="2">
    <source>
        <dbReference type="Proteomes" id="UP000002489"/>
    </source>
</evidence>
<reference evidence="1" key="2">
    <citation type="submission" date="2025-08" db="UniProtKB">
        <authorList>
            <consortium name="EnsemblFungi"/>
        </authorList>
    </citation>
    <scope>IDENTIFICATION</scope>
    <source>
        <strain evidence="1">4287 / CBS 123668 / FGSC 9935 / NRRL 34936</strain>
    </source>
</reference>
<proteinExistence type="predicted"/>
<reference evidence="2" key="1">
    <citation type="journal article" date="2012" name="Mol. Plant Microbe Interact.">
        <title>A highly conserved effector in Fusarium oxysporum is required for full virulence on Arabidopsis.</title>
        <authorList>
            <person name="Thatcher L.F."/>
            <person name="Gardiner D.M."/>
            <person name="Kazan K."/>
            <person name="Manners J."/>
        </authorList>
    </citation>
    <scope>NUCLEOTIDE SEQUENCE [LARGE SCALE GENOMIC DNA]</scope>
    <source>
        <strain evidence="2">Fo5176</strain>
    </source>
</reference>
<name>A0A0D2Y2V7_FUSOF</name>